<keyword evidence="2" id="KW-0963">Cytoplasm</keyword>
<dbReference type="InterPro" id="IPR007275">
    <property type="entry name" value="YTH_domain"/>
</dbReference>
<comment type="caution">
    <text evidence="7">The sequence shown here is derived from an EMBL/GenBank/DDBJ whole genome shotgun (WGS) entry which is preliminary data.</text>
</comment>
<gene>
    <name evidence="7" type="ORF">OIU84_023742</name>
</gene>
<organism evidence="7 8">
    <name type="scientific">Salix udensis</name>
    <dbReference type="NCBI Taxonomy" id="889485"/>
    <lineage>
        <taxon>Eukaryota</taxon>
        <taxon>Viridiplantae</taxon>
        <taxon>Streptophyta</taxon>
        <taxon>Embryophyta</taxon>
        <taxon>Tracheophyta</taxon>
        <taxon>Spermatophyta</taxon>
        <taxon>Magnoliopsida</taxon>
        <taxon>eudicotyledons</taxon>
        <taxon>Gunneridae</taxon>
        <taxon>Pentapetalae</taxon>
        <taxon>rosids</taxon>
        <taxon>fabids</taxon>
        <taxon>Malpighiales</taxon>
        <taxon>Salicaceae</taxon>
        <taxon>Saliceae</taxon>
        <taxon>Salix</taxon>
    </lineage>
</organism>
<dbReference type="GO" id="GO:1990247">
    <property type="term" value="F:N6-methyladenosine-containing RNA reader activity"/>
    <property type="evidence" value="ECO:0007669"/>
    <property type="project" value="UniProtKB-UniRule"/>
</dbReference>
<feature type="compositionally biased region" description="Basic and acidic residues" evidence="5">
    <location>
        <begin position="1"/>
        <end position="11"/>
    </location>
</feature>
<evidence type="ECO:0000313" key="8">
    <source>
        <dbReference type="Proteomes" id="UP001162972"/>
    </source>
</evidence>
<dbReference type="GO" id="GO:0005737">
    <property type="term" value="C:cytoplasm"/>
    <property type="evidence" value="ECO:0007669"/>
    <property type="project" value="UniProtKB-SubCell"/>
</dbReference>
<evidence type="ECO:0000256" key="1">
    <source>
        <dbReference type="ARBA" id="ARBA00004496"/>
    </source>
</evidence>
<feature type="domain" description="YTH" evidence="6">
    <location>
        <begin position="415"/>
        <end position="552"/>
    </location>
</feature>
<dbReference type="InterPro" id="IPR045168">
    <property type="entry name" value="YTH_prot"/>
</dbReference>
<feature type="region of interest" description="Disordered" evidence="5">
    <location>
        <begin position="1"/>
        <end position="28"/>
    </location>
</feature>
<dbReference type="CDD" id="cd21134">
    <property type="entry name" value="YTH"/>
    <property type="match status" value="1"/>
</dbReference>
<feature type="compositionally biased region" description="Polar residues" evidence="5">
    <location>
        <begin position="14"/>
        <end position="28"/>
    </location>
</feature>
<evidence type="ECO:0000256" key="5">
    <source>
        <dbReference type="SAM" id="MobiDB-lite"/>
    </source>
</evidence>
<feature type="region of interest" description="Disordered" evidence="5">
    <location>
        <begin position="203"/>
        <end position="230"/>
    </location>
</feature>
<dbReference type="AlphaFoldDB" id="A0AAD6KTS2"/>
<dbReference type="PANTHER" id="PTHR12357">
    <property type="entry name" value="YTH YT521-B HOMOLOGY DOMAIN-CONTAINING"/>
    <property type="match status" value="1"/>
</dbReference>
<accession>A0AAD6KTS2</accession>
<protein>
    <recommendedName>
        <fullName evidence="4">YTH domain-containing family protein</fullName>
    </recommendedName>
</protein>
<name>A0AAD6KTS2_9ROSI</name>
<dbReference type="GO" id="GO:0061157">
    <property type="term" value="P:mRNA destabilization"/>
    <property type="evidence" value="ECO:0007669"/>
    <property type="project" value="TreeGrafter"/>
</dbReference>
<sequence length="645" mass="71715">MRFFTDKEEGRTPNLGNGRSAPNRSAETSWYHHPLVPLKLGIILKEKSVGPNTLKDQPSLAMDENVVDPSKVAISSGPLRVDASNNASPSRTQSVYRGGYENMIGRLGTCFPDTNVECLENGSHGIYNDSSSLLFHGHPQMQQRSHAPFMPVPPTISGHGRLYNARELPNSDLHHHQHLVSPNISYFTAQNPFSQSRLPDNIELPGDDNRLGPWTSYPPPSGSLGGGSSFSQHSGGFKFLQQGLEGIESGELWADWSKPSNGKSTLVHFSSQAASPKQIGPVGLSANHCGMVSQRKELFYGFGSLRSPSYKCLPQGLNDRDLGYDVLPSSVFGTNGPNWPTLHEGRSGGRCNDFLCSCTIALDTLSERNRGPRAFKPRSHATEKASVVDNHQKTVADVHSEAYNQVDFATDYKDAKFFVIKSYSEDNVHKSIKYGVWASTPNGNKKLDAAYREAKENHGTCPIFLLFSVNASAQFCGVAEMVGPVDFDKNVDFWQQDKWSGKFPVKWHIIKDVPNSQFRHIVLENNDNKPVTNSRDTQEVELEHGVEMLGIFKNFESYSSILDDFHFYEERQKVMQVRKSRPQVRVASAPVVGVDERNHAPFSNDLIKKMSNSFAEAVSLKENERGHPRSHLLQDMMGAEPEKRS</sequence>
<evidence type="ECO:0000259" key="6">
    <source>
        <dbReference type="PROSITE" id="PS50882"/>
    </source>
</evidence>
<reference evidence="7 8" key="1">
    <citation type="journal article" date="2023" name="Int. J. Mol. Sci.">
        <title>De Novo Assembly and Annotation of 11 Diverse Shrub Willow (Salix) Genomes Reveals Novel Gene Organization in Sex-Linked Regions.</title>
        <authorList>
            <person name="Hyden B."/>
            <person name="Feng K."/>
            <person name="Yates T.B."/>
            <person name="Jawdy S."/>
            <person name="Cereghino C."/>
            <person name="Smart L.B."/>
            <person name="Muchero W."/>
        </authorList>
    </citation>
    <scope>NUCLEOTIDE SEQUENCE [LARGE SCALE GENOMIC DNA]</scope>
    <source>
        <tissue evidence="7">Shoot tip</tissue>
    </source>
</reference>
<comment type="similarity">
    <text evidence="4">Belongs to the YTHDF family.</text>
</comment>
<evidence type="ECO:0000256" key="3">
    <source>
        <dbReference type="ARBA" id="ARBA00022884"/>
    </source>
</evidence>
<dbReference type="EMBL" id="JAPFFJ010000005">
    <property type="protein sequence ID" value="KAJ6428374.1"/>
    <property type="molecule type" value="Genomic_DNA"/>
</dbReference>
<evidence type="ECO:0000256" key="4">
    <source>
        <dbReference type="RuleBase" id="RU369095"/>
    </source>
</evidence>
<dbReference type="FunFam" id="3.10.590.10:FF:000001">
    <property type="entry name" value="YTH domain family 1, isoform CRA_a"/>
    <property type="match status" value="1"/>
</dbReference>
<dbReference type="Proteomes" id="UP001162972">
    <property type="component" value="Chromosome 1"/>
</dbReference>
<dbReference type="Pfam" id="PF04146">
    <property type="entry name" value="YTH"/>
    <property type="match status" value="1"/>
</dbReference>
<keyword evidence="8" id="KW-1185">Reference proteome</keyword>
<feature type="region of interest" description="Disordered" evidence="5">
    <location>
        <begin position="619"/>
        <end position="645"/>
    </location>
</feature>
<keyword evidence="3 4" id="KW-0694">RNA-binding</keyword>
<comment type="subcellular location">
    <subcellularLocation>
        <location evidence="1">Cytoplasm</location>
    </subcellularLocation>
</comment>
<evidence type="ECO:0000256" key="2">
    <source>
        <dbReference type="ARBA" id="ARBA00022490"/>
    </source>
</evidence>
<evidence type="ECO:0000313" key="7">
    <source>
        <dbReference type="EMBL" id="KAJ6428374.1"/>
    </source>
</evidence>
<dbReference type="Gene3D" id="3.10.590.10">
    <property type="entry name" value="ph1033 like domains"/>
    <property type="match status" value="1"/>
</dbReference>
<dbReference type="PANTHER" id="PTHR12357:SF120">
    <property type="entry name" value="YTH DOMAIN-CONTAINING FAMILY PROTEIN"/>
    <property type="match status" value="1"/>
</dbReference>
<dbReference type="GO" id="GO:0003729">
    <property type="term" value="F:mRNA binding"/>
    <property type="evidence" value="ECO:0007669"/>
    <property type="project" value="UniProtKB-UniRule"/>
</dbReference>
<comment type="function">
    <text evidence="4">Specifically recognizes and binds N6-methyladenosine (m6A)-containing RNAs, and regulates mRNA stability. M6A is a modification present at internal sites of mRNAs and some non-coding RNAs and plays a role in mRNA stability and processing.</text>
</comment>
<proteinExistence type="inferred from homology"/>
<dbReference type="PROSITE" id="PS50882">
    <property type="entry name" value="YTH"/>
    <property type="match status" value="1"/>
</dbReference>